<evidence type="ECO:0000313" key="1">
    <source>
        <dbReference type="EMBL" id="KAH7129674.1"/>
    </source>
</evidence>
<name>A0A9P9E2W3_9HYPO</name>
<dbReference type="EMBL" id="JAGMUU010000020">
    <property type="protein sequence ID" value="KAH7129674.1"/>
    <property type="molecule type" value="Genomic_DNA"/>
</dbReference>
<dbReference type="Proteomes" id="UP000717696">
    <property type="component" value="Unassembled WGS sequence"/>
</dbReference>
<comment type="caution">
    <text evidence="1">The sequence shown here is derived from an EMBL/GenBank/DDBJ whole genome shotgun (WGS) entry which is preliminary data.</text>
</comment>
<dbReference type="OrthoDB" id="1421156at2759"/>
<protein>
    <submittedName>
        <fullName evidence="1">Uncharacterized protein</fullName>
    </submittedName>
</protein>
<feature type="non-terminal residue" evidence="1">
    <location>
        <position position="64"/>
    </location>
</feature>
<reference evidence="1" key="1">
    <citation type="journal article" date="2021" name="Nat. Commun.">
        <title>Genetic determinants of endophytism in the Arabidopsis root mycobiome.</title>
        <authorList>
            <person name="Mesny F."/>
            <person name="Miyauchi S."/>
            <person name="Thiergart T."/>
            <person name="Pickel B."/>
            <person name="Atanasova L."/>
            <person name="Karlsson M."/>
            <person name="Huettel B."/>
            <person name="Barry K.W."/>
            <person name="Haridas S."/>
            <person name="Chen C."/>
            <person name="Bauer D."/>
            <person name="Andreopoulos W."/>
            <person name="Pangilinan J."/>
            <person name="LaButti K."/>
            <person name="Riley R."/>
            <person name="Lipzen A."/>
            <person name="Clum A."/>
            <person name="Drula E."/>
            <person name="Henrissat B."/>
            <person name="Kohler A."/>
            <person name="Grigoriev I.V."/>
            <person name="Martin F.M."/>
            <person name="Hacquard S."/>
        </authorList>
    </citation>
    <scope>NUCLEOTIDE SEQUENCE</scope>
    <source>
        <strain evidence="1">MPI-CAGE-AT-0021</strain>
    </source>
</reference>
<feature type="non-terminal residue" evidence="1">
    <location>
        <position position="1"/>
    </location>
</feature>
<dbReference type="AlphaFoldDB" id="A0A9P9E2W3"/>
<gene>
    <name evidence="1" type="ORF">B0J13DRAFT_408383</name>
</gene>
<proteinExistence type="predicted"/>
<evidence type="ECO:0000313" key="2">
    <source>
        <dbReference type="Proteomes" id="UP000717696"/>
    </source>
</evidence>
<sequence length="64" mass="7307">TNAMDSNPASFPHNNLPIQRWYISQEDLFTDINIWAATQAFTFIIRRSTIGKSGRPTVTYSCNQ</sequence>
<keyword evidence="2" id="KW-1185">Reference proteome</keyword>
<organism evidence="1 2">
    <name type="scientific">Dactylonectria estremocensis</name>
    <dbReference type="NCBI Taxonomy" id="1079267"/>
    <lineage>
        <taxon>Eukaryota</taxon>
        <taxon>Fungi</taxon>
        <taxon>Dikarya</taxon>
        <taxon>Ascomycota</taxon>
        <taxon>Pezizomycotina</taxon>
        <taxon>Sordariomycetes</taxon>
        <taxon>Hypocreomycetidae</taxon>
        <taxon>Hypocreales</taxon>
        <taxon>Nectriaceae</taxon>
        <taxon>Dactylonectria</taxon>
    </lineage>
</organism>
<accession>A0A9P9E2W3</accession>